<organism evidence="9 10">
    <name type="scientific">Bacillus safensis</name>
    <dbReference type="NCBI Taxonomy" id="561879"/>
    <lineage>
        <taxon>Bacteria</taxon>
        <taxon>Bacillati</taxon>
        <taxon>Bacillota</taxon>
        <taxon>Bacilli</taxon>
        <taxon>Bacillales</taxon>
        <taxon>Bacillaceae</taxon>
        <taxon>Bacillus</taxon>
    </lineage>
</organism>
<feature type="transmembrane region" description="Helical" evidence="8">
    <location>
        <begin position="55"/>
        <end position="78"/>
    </location>
</feature>
<proteinExistence type="inferred from homology"/>
<name>A0A5S9MEN9_BACIA</name>
<dbReference type="InterPro" id="IPR002758">
    <property type="entry name" value="Cation_antiport_E"/>
</dbReference>
<keyword evidence="7 8" id="KW-0472">Membrane</keyword>
<comment type="subcellular location">
    <subcellularLocation>
        <location evidence="1">Cell membrane</location>
        <topology evidence="1">Multi-pass membrane protein</topology>
    </subcellularLocation>
</comment>
<dbReference type="PIRSF" id="PIRSF019239">
    <property type="entry name" value="MrpE"/>
    <property type="match status" value="1"/>
</dbReference>
<keyword evidence="4" id="KW-1003">Cell membrane</keyword>
<dbReference type="EMBL" id="AP021906">
    <property type="protein sequence ID" value="BBP91980.1"/>
    <property type="molecule type" value="Genomic_DNA"/>
</dbReference>
<evidence type="ECO:0000256" key="6">
    <source>
        <dbReference type="ARBA" id="ARBA00022989"/>
    </source>
</evidence>
<reference evidence="9 10" key="1">
    <citation type="submission" date="2019-12" db="EMBL/GenBank/DDBJ databases">
        <title>Full genome sequence of a Bacillus safensis strain isolated from commercially available natto in Indonesia.</title>
        <authorList>
            <person name="Yoshida M."/>
            <person name="Uomi M."/>
            <person name="Waturangi D."/>
            <person name="Ekaputri J.J."/>
            <person name="Setiamarga D.H.E."/>
        </authorList>
    </citation>
    <scope>NUCLEOTIDE SEQUENCE [LARGE SCALE GENOMIC DNA]</scope>
    <source>
        <strain evidence="9 10">IDN1</strain>
    </source>
</reference>
<keyword evidence="3" id="KW-0050">Antiport</keyword>
<dbReference type="GO" id="GO:0015297">
    <property type="term" value="F:antiporter activity"/>
    <property type="evidence" value="ECO:0007669"/>
    <property type="project" value="UniProtKB-KW"/>
</dbReference>
<evidence type="ECO:0000256" key="8">
    <source>
        <dbReference type="SAM" id="Phobius"/>
    </source>
</evidence>
<dbReference type="NCBIfam" id="NF009292">
    <property type="entry name" value="PRK12651.1-3"/>
    <property type="match status" value="1"/>
</dbReference>
<evidence type="ECO:0000256" key="7">
    <source>
        <dbReference type="ARBA" id="ARBA00023136"/>
    </source>
</evidence>
<comment type="similarity">
    <text evidence="2">Belongs to the CPA3 antiporters (TC 2.A.63) subunit E family.</text>
</comment>
<dbReference type="GO" id="GO:0005886">
    <property type="term" value="C:plasma membrane"/>
    <property type="evidence" value="ECO:0007669"/>
    <property type="project" value="UniProtKB-SubCell"/>
</dbReference>
<evidence type="ECO:0000256" key="1">
    <source>
        <dbReference type="ARBA" id="ARBA00004651"/>
    </source>
</evidence>
<sequence length="160" mass="18345">MNMAFQILLNALLAFTWMFMNDTYRAADFVSGFALGMIAIFMLRRFFPQRFYGYALYAIFKLIIIFIRELLLANLSVLKTVLSPKLTIKPGIFAFRTDLKTDWEITILANMITLTPGTLVIDISDDRSILYIHAMDIEDAEKAIHDIRVSFEKSDSGGER</sequence>
<dbReference type="PANTHER" id="PTHR34584:SF1">
    <property type="entry name" value="NA(+)_H(+) ANTIPORTER SUBUNIT E1"/>
    <property type="match status" value="1"/>
</dbReference>
<keyword evidence="3" id="KW-0813">Transport</keyword>
<evidence type="ECO:0000313" key="10">
    <source>
        <dbReference type="Proteomes" id="UP000464658"/>
    </source>
</evidence>
<keyword evidence="5 8" id="KW-0812">Transmembrane</keyword>
<keyword evidence="6 8" id="KW-1133">Transmembrane helix</keyword>
<feature type="transmembrane region" description="Helical" evidence="8">
    <location>
        <begin position="24"/>
        <end position="43"/>
    </location>
</feature>
<dbReference type="PANTHER" id="PTHR34584">
    <property type="entry name" value="NA(+)/H(+) ANTIPORTER SUBUNIT E1"/>
    <property type="match status" value="1"/>
</dbReference>
<evidence type="ECO:0000256" key="5">
    <source>
        <dbReference type="ARBA" id="ARBA00022692"/>
    </source>
</evidence>
<evidence type="ECO:0000256" key="3">
    <source>
        <dbReference type="ARBA" id="ARBA00022449"/>
    </source>
</evidence>
<dbReference type="Proteomes" id="UP000464658">
    <property type="component" value="Chromosome"/>
</dbReference>
<evidence type="ECO:0000313" key="9">
    <source>
        <dbReference type="EMBL" id="BBP91980.1"/>
    </source>
</evidence>
<evidence type="ECO:0000256" key="4">
    <source>
        <dbReference type="ARBA" id="ARBA00022475"/>
    </source>
</evidence>
<gene>
    <name evidence="9" type="primary">mrpE</name>
    <name evidence="9" type="ORF">BsIDN1_55980</name>
</gene>
<evidence type="ECO:0000256" key="2">
    <source>
        <dbReference type="ARBA" id="ARBA00006228"/>
    </source>
</evidence>
<dbReference type="AlphaFoldDB" id="A0A5S9MEN9"/>
<dbReference type="GO" id="GO:0008324">
    <property type="term" value="F:monoatomic cation transmembrane transporter activity"/>
    <property type="evidence" value="ECO:0007669"/>
    <property type="project" value="InterPro"/>
</dbReference>
<dbReference type="Pfam" id="PF01899">
    <property type="entry name" value="MNHE"/>
    <property type="match status" value="1"/>
</dbReference>
<protein>
    <submittedName>
        <fullName evidence="9">Na(+)/H(+) antiporter subunit E</fullName>
    </submittedName>
</protein>
<accession>A0A5S9MEN9</accession>